<evidence type="ECO:0000313" key="3">
    <source>
        <dbReference type="Proteomes" id="UP000026961"/>
    </source>
</evidence>
<protein>
    <submittedName>
        <fullName evidence="2">Uncharacterized protein</fullName>
    </submittedName>
</protein>
<dbReference type="AlphaFoldDB" id="A0A0E0B4Q2"/>
<keyword evidence="3" id="KW-1185">Reference proteome</keyword>
<sequence length="91" mass="10202">NHTLESPSWRRREEKAATESSAAATSAAGAELRRYRPGGSSPLSESKASARFNFFISLHLLHWRRRRRFCGGACRPARTKLRTGNSDCLLN</sequence>
<accession>A0A0E0B4Q2</accession>
<evidence type="ECO:0000256" key="1">
    <source>
        <dbReference type="SAM" id="MobiDB-lite"/>
    </source>
</evidence>
<reference evidence="2" key="2">
    <citation type="submission" date="2018-05" db="EMBL/GenBank/DDBJ databases">
        <title>OgluRS3 (Oryza glumaepatula Reference Sequence Version 3).</title>
        <authorList>
            <person name="Zhang J."/>
            <person name="Kudrna D."/>
            <person name="Lee S."/>
            <person name="Talag J."/>
            <person name="Welchert J."/>
            <person name="Wing R.A."/>
        </authorList>
    </citation>
    <scope>NUCLEOTIDE SEQUENCE [LARGE SCALE GENOMIC DNA]</scope>
</reference>
<feature type="compositionally biased region" description="Low complexity" evidence="1">
    <location>
        <begin position="18"/>
        <end position="30"/>
    </location>
</feature>
<proteinExistence type="predicted"/>
<feature type="compositionally biased region" description="Basic and acidic residues" evidence="1">
    <location>
        <begin position="8"/>
        <end position="17"/>
    </location>
</feature>
<evidence type="ECO:0000313" key="2">
    <source>
        <dbReference type="EnsemblPlants" id="OGLUM09G15510.2"/>
    </source>
</evidence>
<reference evidence="2" key="1">
    <citation type="submission" date="2015-04" db="UniProtKB">
        <authorList>
            <consortium name="EnsemblPlants"/>
        </authorList>
    </citation>
    <scope>IDENTIFICATION</scope>
</reference>
<dbReference type="Gramene" id="OGLUM09G15510.2">
    <property type="protein sequence ID" value="OGLUM09G15510.2"/>
    <property type="gene ID" value="OGLUM09G15510"/>
</dbReference>
<name>A0A0E0B4Q2_9ORYZ</name>
<dbReference type="Proteomes" id="UP000026961">
    <property type="component" value="Chromosome 9"/>
</dbReference>
<dbReference type="EnsemblPlants" id="OGLUM09G15510.2">
    <property type="protein sequence ID" value="OGLUM09G15510.2"/>
    <property type="gene ID" value="OGLUM09G15510"/>
</dbReference>
<feature type="region of interest" description="Disordered" evidence="1">
    <location>
        <begin position="1"/>
        <end position="46"/>
    </location>
</feature>
<dbReference type="HOGENOM" id="CLU_2433353_0_0_1"/>
<organism evidence="2">
    <name type="scientific">Oryza glumipatula</name>
    <dbReference type="NCBI Taxonomy" id="40148"/>
    <lineage>
        <taxon>Eukaryota</taxon>
        <taxon>Viridiplantae</taxon>
        <taxon>Streptophyta</taxon>
        <taxon>Embryophyta</taxon>
        <taxon>Tracheophyta</taxon>
        <taxon>Spermatophyta</taxon>
        <taxon>Magnoliopsida</taxon>
        <taxon>Liliopsida</taxon>
        <taxon>Poales</taxon>
        <taxon>Poaceae</taxon>
        <taxon>BOP clade</taxon>
        <taxon>Oryzoideae</taxon>
        <taxon>Oryzeae</taxon>
        <taxon>Oryzinae</taxon>
        <taxon>Oryza</taxon>
    </lineage>
</organism>